<evidence type="ECO:0000256" key="1">
    <source>
        <dbReference type="ARBA" id="ARBA00022475"/>
    </source>
</evidence>
<dbReference type="Proteomes" id="UP000282529">
    <property type="component" value="Unassembled WGS sequence"/>
</dbReference>
<evidence type="ECO:0000256" key="8">
    <source>
        <dbReference type="SAM" id="Phobius"/>
    </source>
</evidence>
<dbReference type="OrthoDB" id="2666767at2"/>
<sequence>MVSFYMDICISLIEGIVITMNTLSYKVAFAIKQANPEGTSSIEVMQYSLSILFNTACIIISSLVIGWLTGQWKGTILTLFSIALLRFVSGGVHLKSAKACNIASILTCTIIPHLSSFLDNYILLINGVSLVIMAISAPKPDKNAQLPIKWFPFMKVIAMLLVLSNFFIGSSVIGLAFFVQSLTVIYWKRRVLL</sequence>
<keyword evidence="5" id="KW-0378">Hydrolase</keyword>
<feature type="transmembrane region" description="Helical" evidence="8">
    <location>
        <begin position="117"/>
        <end position="137"/>
    </location>
</feature>
<keyword evidence="4 8" id="KW-0812">Transmembrane</keyword>
<dbReference type="GO" id="GO:0008233">
    <property type="term" value="F:peptidase activity"/>
    <property type="evidence" value="ECO:0007669"/>
    <property type="project" value="UniProtKB-KW"/>
</dbReference>
<evidence type="ECO:0008006" key="11">
    <source>
        <dbReference type="Google" id="ProtNLM"/>
    </source>
</evidence>
<dbReference type="GO" id="GO:0016020">
    <property type="term" value="C:membrane"/>
    <property type="evidence" value="ECO:0007669"/>
    <property type="project" value="InterPro"/>
</dbReference>
<keyword evidence="7 8" id="KW-0472">Membrane</keyword>
<evidence type="ECO:0000313" key="9">
    <source>
        <dbReference type="EMBL" id="RQW08723.1"/>
    </source>
</evidence>
<dbReference type="EMBL" id="RQPI01000018">
    <property type="protein sequence ID" value="RQW08723.1"/>
    <property type="molecule type" value="Genomic_DNA"/>
</dbReference>
<dbReference type="AlphaFoldDB" id="A0A3N9NXP0"/>
<comment type="caution">
    <text evidence="9">The sequence shown here is derived from an EMBL/GenBank/DDBJ whole genome shotgun (WGS) entry which is preliminary data.</text>
</comment>
<evidence type="ECO:0000256" key="6">
    <source>
        <dbReference type="ARBA" id="ARBA00022989"/>
    </source>
</evidence>
<evidence type="ECO:0000256" key="2">
    <source>
        <dbReference type="ARBA" id="ARBA00022654"/>
    </source>
</evidence>
<evidence type="ECO:0000256" key="5">
    <source>
        <dbReference type="ARBA" id="ARBA00022801"/>
    </source>
</evidence>
<dbReference type="GO" id="GO:0006508">
    <property type="term" value="P:proteolysis"/>
    <property type="evidence" value="ECO:0007669"/>
    <property type="project" value="UniProtKB-KW"/>
</dbReference>
<evidence type="ECO:0000256" key="7">
    <source>
        <dbReference type="ARBA" id="ARBA00023136"/>
    </source>
</evidence>
<reference evidence="9 10" key="1">
    <citation type="submission" date="2018-11" db="EMBL/GenBank/DDBJ databases">
        <title>Genome sequence of strain 7197.</title>
        <authorList>
            <person name="Gao J."/>
            <person name="Sun J."/>
        </authorList>
    </citation>
    <scope>NUCLEOTIDE SEQUENCE [LARGE SCALE GENOMIC DNA]</scope>
    <source>
        <strain evidence="9 10">7197</strain>
    </source>
</reference>
<keyword evidence="2" id="KW-0673">Quorum sensing</keyword>
<dbReference type="InterPro" id="IPR006741">
    <property type="entry name" value="AgrB"/>
</dbReference>
<protein>
    <recommendedName>
        <fullName evidence="11">Accessory regulator AgrB</fullName>
    </recommendedName>
</protein>
<dbReference type="GO" id="GO:0009372">
    <property type="term" value="P:quorum sensing"/>
    <property type="evidence" value="ECO:0007669"/>
    <property type="project" value="UniProtKB-KW"/>
</dbReference>
<dbReference type="SMART" id="SM00793">
    <property type="entry name" value="AgrB"/>
    <property type="match status" value="1"/>
</dbReference>
<feature type="transmembrane region" description="Helical" evidence="8">
    <location>
        <begin position="51"/>
        <end position="70"/>
    </location>
</feature>
<keyword evidence="3" id="KW-0645">Protease</keyword>
<dbReference type="Pfam" id="PF04647">
    <property type="entry name" value="AgrB"/>
    <property type="match status" value="1"/>
</dbReference>
<keyword evidence="1" id="KW-1003">Cell membrane</keyword>
<gene>
    <name evidence="9" type="ORF">EH198_21465</name>
</gene>
<accession>A0A3N9NXP0</accession>
<keyword evidence="10" id="KW-1185">Reference proteome</keyword>
<evidence type="ECO:0000256" key="4">
    <source>
        <dbReference type="ARBA" id="ARBA00022692"/>
    </source>
</evidence>
<evidence type="ECO:0000313" key="10">
    <source>
        <dbReference type="Proteomes" id="UP000282529"/>
    </source>
</evidence>
<proteinExistence type="predicted"/>
<organism evidence="9 10">
    <name type="scientific">Paenibacillus rhizophilus</name>
    <dbReference type="NCBI Taxonomy" id="1850366"/>
    <lineage>
        <taxon>Bacteria</taxon>
        <taxon>Bacillati</taxon>
        <taxon>Bacillota</taxon>
        <taxon>Bacilli</taxon>
        <taxon>Bacillales</taxon>
        <taxon>Paenibacillaceae</taxon>
        <taxon>Paenibacillus</taxon>
    </lineage>
</organism>
<feature type="transmembrane region" description="Helical" evidence="8">
    <location>
        <begin position="157"/>
        <end position="187"/>
    </location>
</feature>
<evidence type="ECO:0000256" key="3">
    <source>
        <dbReference type="ARBA" id="ARBA00022670"/>
    </source>
</evidence>
<name>A0A3N9NXP0_9BACL</name>
<feature type="transmembrane region" description="Helical" evidence="8">
    <location>
        <begin position="76"/>
        <end position="96"/>
    </location>
</feature>
<keyword evidence="6 8" id="KW-1133">Transmembrane helix</keyword>